<dbReference type="Proteomes" id="UP001163223">
    <property type="component" value="Chromosome"/>
</dbReference>
<keyword evidence="2" id="KW-1185">Reference proteome</keyword>
<proteinExistence type="predicted"/>
<organism evidence="1 2">
    <name type="scientific">Antarcticirhabdus aurantiaca</name>
    <dbReference type="NCBI Taxonomy" id="2606717"/>
    <lineage>
        <taxon>Bacteria</taxon>
        <taxon>Pseudomonadati</taxon>
        <taxon>Pseudomonadota</taxon>
        <taxon>Alphaproteobacteria</taxon>
        <taxon>Hyphomicrobiales</taxon>
        <taxon>Aurantimonadaceae</taxon>
        <taxon>Antarcticirhabdus</taxon>
    </lineage>
</organism>
<accession>A0ACD4NWR5</accession>
<keyword evidence="1" id="KW-0378">Hydrolase</keyword>
<sequence length="320" mass="34423">MKIRILLVVIPLLALGAAGLWFAGPREPVDPAIRFEASAIGEDPDAYLARTEADVPNLRPDAAKEIVWAYPESRARTPLAIVYVHGFGGSKSETRPLADEVAKAMGANLYYARLTGHGQNRSALAVATVNDWLNDLAEALAIGHAIGNEVVVMGHSTGGTLVAYAATRPELRDRMNAVVLLSPNFGAADSRAWMLDLPWARELMPYVENPTVDIDPRGDADNAVPTAALLPMAALVRAARGTDYAAATLPALVFYAPNDRIVVSAKARELMTRWAGPHRLIEIADSGDPLQHILAGDARSPQTTAGIAERIVYWLRSLQL</sequence>
<reference evidence="1" key="1">
    <citation type="submission" date="2022-11" db="EMBL/GenBank/DDBJ databases">
        <title>beta-Carotene-producing bacterium, Jeongeuplla avenae sp. nov., alleviates the salt stress of Arabidopsis seedlings.</title>
        <authorList>
            <person name="Jiang L."/>
            <person name="Lee J."/>
        </authorList>
    </citation>
    <scope>NUCLEOTIDE SEQUENCE</scope>
    <source>
        <strain evidence="1">DY_R2A_6</strain>
    </source>
</reference>
<evidence type="ECO:0000313" key="2">
    <source>
        <dbReference type="Proteomes" id="UP001163223"/>
    </source>
</evidence>
<name>A0ACD4NWR5_9HYPH</name>
<evidence type="ECO:0000313" key="1">
    <source>
        <dbReference type="EMBL" id="WAJ31205.1"/>
    </source>
</evidence>
<dbReference type="EMBL" id="CP113520">
    <property type="protein sequence ID" value="WAJ31205.1"/>
    <property type="molecule type" value="Genomic_DNA"/>
</dbReference>
<gene>
    <name evidence="1" type="ORF">OXU80_13805</name>
</gene>
<protein>
    <submittedName>
        <fullName evidence="1">Alpha/beta fold hydrolase</fullName>
    </submittedName>
</protein>